<evidence type="ECO:0000313" key="8">
    <source>
        <dbReference type="Proteomes" id="UP000677913"/>
    </source>
</evidence>
<evidence type="ECO:0000256" key="3">
    <source>
        <dbReference type="ARBA" id="ARBA00023002"/>
    </source>
</evidence>
<dbReference type="NCBIfam" id="TIGR01470">
    <property type="entry name" value="cysG_Nterm"/>
    <property type="match status" value="1"/>
</dbReference>
<evidence type="ECO:0000256" key="6">
    <source>
        <dbReference type="ARBA" id="ARBA00047561"/>
    </source>
</evidence>
<dbReference type="PANTHER" id="PTHR35330:SF1">
    <property type="entry name" value="SIROHEME BIOSYNTHESIS PROTEIN MET8"/>
    <property type="match status" value="1"/>
</dbReference>
<evidence type="ECO:0000313" key="7">
    <source>
        <dbReference type="EMBL" id="MBS2966938.1"/>
    </source>
</evidence>
<evidence type="ECO:0000256" key="5">
    <source>
        <dbReference type="ARBA" id="ARBA00023244"/>
    </source>
</evidence>
<dbReference type="RefSeq" id="WP_369015985.1">
    <property type="nucleotide sequence ID" value="NZ_JAGSXH010000230.1"/>
</dbReference>
<dbReference type="InterPro" id="IPR036291">
    <property type="entry name" value="NAD(P)-bd_dom_sf"/>
</dbReference>
<dbReference type="SUPFAM" id="SSF51735">
    <property type="entry name" value="NAD(P)-binding Rossmann-fold domains"/>
    <property type="match status" value="1"/>
</dbReference>
<gene>
    <name evidence="7" type="ORF">KGA66_28145</name>
</gene>
<evidence type="ECO:0000256" key="2">
    <source>
        <dbReference type="ARBA" id="ARBA00012400"/>
    </source>
</evidence>
<dbReference type="UniPathway" id="UPA00262">
    <property type="reaction ID" value="UER00222"/>
</dbReference>
<proteinExistence type="predicted"/>
<dbReference type="GO" id="GO:0004325">
    <property type="term" value="F:ferrochelatase activity"/>
    <property type="evidence" value="ECO:0007669"/>
    <property type="project" value="InterPro"/>
</dbReference>
<keyword evidence="3" id="KW-0560">Oxidoreductase</keyword>
<organism evidence="7 8">
    <name type="scientific">Actinocrinis puniceicyclus</name>
    <dbReference type="NCBI Taxonomy" id="977794"/>
    <lineage>
        <taxon>Bacteria</taxon>
        <taxon>Bacillati</taxon>
        <taxon>Actinomycetota</taxon>
        <taxon>Actinomycetes</taxon>
        <taxon>Catenulisporales</taxon>
        <taxon>Actinospicaceae</taxon>
        <taxon>Actinocrinis</taxon>
    </lineage>
</organism>
<dbReference type="InterPro" id="IPR028161">
    <property type="entry name" value="Met8-like"/>
</dbReference>
<feature type="non-terminal residue" evidence="7">
    <location>
        <position position="172"/>
    </location>
</feature>
<sequence>MSENAQPDPYLAGLRLAGRRVVVVGGGAVAARRVAGLLGAGARVELIAPQVTAALDALAGSGRVAWARRPYRAGDLEGCWYAVAATDDPAVNAAVGAEAEAARIFCSRADDAASSTAWTPAVGAHAGVQVAVLSPGVLHGGDPRRSQRVRDAVLEGLREGTLNAPRFRQRPA</sequence>
<keyword evidence="5" id="KW-0627">Porphyrin biosynthesis</keyword>
<dbReference type="Pfam" id="PF13241">
    <property type="entry name" value="NAD_binding_7"/>
    <property type="match status" value="1"/>
</dbReference>
<protein>
    <recommendedName>
        <fullName evidence="2">precorrin-2 dehydrogenase</fullName>
        <ecNumber evidence="2">1.3.1.76</ecNumber>
    </recommendedName>
</protein>
<dbReference type="GO" id="GO:0019354">
    <property type="term" value="P:siroheme biosynthetic process"/>
    <property type="evidence" value="ECO:0007669"/>
    <property type="project" value="UniProtKB-UniPathway"/>
</dbReference>
<dbReference type="Gene3D" id="3.40.50.720">
    <property type="entry name" value="NAD(P)-binding Rossmann-like Domain"/>
    <property type="match status" value="1"/>
</dbReference>
<comment type="pathway">
    <text evidence="1">Porphyrin-containing compound metabolism; siroheme biosynthesis; sirohydrochlorin from precorrin-2: step 1/1.</text>
</comment>
<keyword evidence="4" id="KW-0520">NAD</keyword>
<dbReference type="EMBL" id="JAGSXH010000230">
    <property type="protein sequence ID" value="MBS2966938.1"/>
    <property type="molecule type" value="Genomic_DNA"/>
</dbReference>
<reference evidence="7" key="1">
    <citation type="submission" date="2021-04" db="EMBL/GenBank/DDBJ databases">
        <title>Genome based classification of Actinospica acidithermotolerans sp. nov., an actinobacterium isolated from an Indonesian hot spring.</title>
        <authorList>
            <person name="Kusuma A.B."/>
            <person name="Putra K.E."/>
            <person name="Nafisah S."/>
            <person name="Loh J."/>
            <person name="Nouioui I."/>
            <person name="Goodfellow M."/>
        </authorList>
    </citation>
    <scope>NUCLEOTIDE SEQUENCE</scope>
    <source>
        <strain evidence="7">DSM 45618</strain>
    </source>
</reference>
<dbReference type="PANTHER" id="PTHR35330">
    <property type="entry name" value="SIROHEME BIOSYNTHESIS PROTEIN MET8"/>
    <property type="match status" value="1"/>
</dbReference>
<accession>A0A8J8BF05</accession>
<comment type="caution">
    <text evidence="7">The sequence shown here is derived from an EMBL/GenBank/DDBJ whole genome shotgun (WGS) entry which is preliminary data.</text>
</comment>
<name>A0A8J8BF05_9ACTN</name>
<dbReference type="InterPro" id="IPR006367">
    <property type="entry name" value="Sirohaem_synthase_N"/>
</dbReference>
<dbReference type="EC" id="1.3.1.76" evidence="2"/>
<keyword evidence="8" id="KW-1185">Reference proteome</keyword>
<evidence type="ECO:0000256" key="4">
    <source>
        <dbReference type="ARBA" id="ARBA00023027"/>
    </source>
</evidence>
<dbReference type="GO" id="GO:0043115">
    <property type="term" value="F:precorrin-2 dehydrogenase activity"/>
    <property type="evidence" value="ECO:0007669"/>
    <property type="project" value="UniProtKB-EC"/>
</dbReference>
<comment type="catalytic activity">
    <reaction evidence="6">
        <text>precorrin-2 + NAD(+) = sirohydrochlorin + NADH + 2 H(+)</text>
        <dbReference type="Rhea" id="RHEA:15613"/>
        <dbReference type="ChEBI" id="CHEBI:15378"/>
        <dbReference type="ChEBI" id="CHEBI:57540"/>
        <dbReference type="ChEBI" id="CHEBI:57945"/>
        <dbReference type="ChEBI" id="CHEBI:58351"/>
        <dbReference type="ChEBI" id="CHEBI:58827"/>
        <dbReference type="EC" id="1.3.1.76"/>
    </reaction>
</comment>
<dbReference type="AlphaFoldDB" id="A0A8J8BF05"/>
<dbReference type="Proteomes" id="UP000677913">
    <property type="component" value="Unassembled WGS sequence"/>
</dbReference>
<evidence type="ECO:0000256" key="1">
    <source>
        <dbReference type="ARBA" id="ARBA00005010"/>
    </source>
</evidence>